<accession>A0A0L6Z8H8</accession>
<keyword evidence="2" id="KW-1185">Reference proteome</keyword>
<dbReference type="RefSeq" id="WP_052221885.1">
    <property type="nucleotide sequence ID" value="NZ_LHUR01000027.1"/>
</dbReference>
<reference evidence="2" key="1">
    <citation type="submission" date="2015-08" db="EMBL/GenBank/DDBJ databases">
        <title>Genome sequence of the strict anaerobe Clostridium homopropionicum LuHBu1 (DSM 5847T).</title>
        <authorList>
            <person name="Poehlein A."/>
            <person name="Beck M."/>
            <person name="Schiel-Bengelsdorf B."/>
            <person name="Bengelsdorf F.R."/>
            <person name="Daniel R."/>
            <person name="Duerre P."/>
        </authorList>
    </citation>
    <scope>NUCLEOTIDE SEQUENCE [LARGE SCALE GENOMIC DNA]</scope>
    <source>
        <strain evidence="2">DSM 5847</strain>
    </source>
</reference>
<name>A0A0L6Z8H8_9CLOT</name>
<organism evidence="1 2">
    <name type="scientific">Clostridium homopropionicum DSM 5847</name>
    <dbReference type="NCBI Taxonomy" id="1121318"/>
    <lineage>
        <taxon>Bacteria</taxon>
        <taxon>Bacillati</taxon>
        <taxon>Bacillota</taxon>
        <taxon>Clostridia</taxon>
        <taxon>Eubacteriales</taxon>
        <taxon>Clostridiaceae</taxon>
        <taxon>Clostridium</taxon>
    </lineage>
</organism>
<evidence type="ECO:0000313" key="1">
    <source>
        <dbReference type="EMBL" id="KOA19272.1"/>
    </source>
</evidence>
<gene>
    <name evidence="1" type="ORF">CLHOM_23780</name>
</gene>
<dbReference type="Proteomes" id="UP000037043">
    <property type="component" value="Unassembled WGS sequence"/>
</dbReference>
<dbReference type="EMBL" id="LHUR01000027">
    <property type="protein sequence ID" value="KOA19272.1"/>
    <property type="molecule type" value="Genomic_DNA"/>
</dbReference>
<protein>
    <submittedName>
        <fullName evidence="1">Uncharacterized protein</fullName>
    </submittedName>
</protein>
<sequence>MKNCAIEISDKILEEFNGLVKKSGVSQQEFLNYIANLYDINNNSEKYISDYKAYCDSFVA</sequence>
<comment type="caution">
    <text evidence="1">The sequence shown here is derived from an EMBL/GenBank/DDBJ whole genome shotgun (WGS) entry which is preliminary data.</text>
</comment>
<evidence type="ECO:0000313" key="2">
    <source>
        <dbReference type="Proteomes" id="UP000037043"/>
    </source>
</evidence>
<dbReference type="AlphaFoldDB" id="A0A0L6Z8H8"/>
<dbReference type="PATRIC" id="fig|1121318.3.peg.2392"/>
<proteinExistence type="predicted"/>
<dbReference type="STRING" id="36844.SAMN04488501_106137"/>